<dbReference type="CDD" id="cd17874">
    <property type="entry name" value="FtsY"/>
    <property type="match status" value="1"/>
</dbReference>
<sequence length="298" mass="32277">MGFREKKGFFGRLSERIGDVIMGRAAIDEELFDELEEVLITSDIGMQTTLSIIDTLRDRVKNEYITEPEKVKEKLKEIMIQAVDKGDRQKMSETYPLVIMMIGINGGGKTTTIGKLAAMYKKQGKSVLLAAADTFRAAAAEQLTIWADRVGVGIIKHGEGADPSAVLFDAAQAAKARGVDVLICDTAGRLQNKKNLMDELKKMNRVLGKEFPEADRETLLILDATTGKNAVSQAKEFGDAAELTGVALTKLDGTAKGGIAVTIADEFDLPIKFVGVGEGIDDLEVFDPEAFIGGIFDE</sequence>
<dbReference type="Proteomes" id="UP001516588">
    <property type="component" value="Unassembled WGS sequence"/>
</dbReference>
<gene>
    <name evidence="7 9" type="primary">ftsY</name>
    <name evidence="9" type="ORF">INF20_02775</name>
</gene>
<evidence type="ECO:0000256" key="3">
    <source>
        <dbReference type="ARBA" id="ARBA00022801"/>
    </source>
</evidence>
<comment type="similarity">
    <text evidence="7">Belongs to the GTP-binding SRP family. FtsY subfamily.</text>
</comment>
<dbReference type="PANTHER" id="PTHR43134:SF1">
    <property type="entry name" value="SIGNAL RECOGNITION PARTICLE RECEPTOR SUBUNIT ALPHA"/>
    <property type="match status" value="1"/>
</dbReference>
<feature type="binding site" evidence="7">
    <location>
        <begin position="185"/>
        <end position="189"/>
    </location>
    <ligand>
        <name>GTP</name>
        <dbReference type="ChEBI" id="CHEBI:37565"/>
    </ligand>
</feature>
<keyword evidence="2 7" id="KW-0547">Nucleotide-binding</keyword>
<organism evidence="9 10">
    <name type="scientific">Gallibacter intestinalis</name>
    <dbReference type="NCBI Taxonomy" id="2779356"/>
    <lineage>
        <taxon>Bacteria</taxon>
        <taxon>Bacillati</taxon>
        <taxon>Bacillota</taxon>
        <taxon>Clostridia</taxon>
        <taxon>Eubacteriales</taxon>
        <taxon>Eubacteriaceae</taxon>
        <taxon>Gallibacter</taxon>
    </lineage>
</organism>
<name>A0ABR9QWR6_9FIRM</name>
<reference evidence="9 10" key="1">
    <citation type="submission" date="2020-10" db="EMBL/GenBank/DDBJ databases">
        <title>ChiBAC.</title>
        <authorList>
            <person name="Zenner C."/>
            <person name="Hitch T.C.A."/>
            <person name="Clavel T."/>
        </authorList>
    </citation>
    <scope>NUCLEOTIDE SEQUENCE [LARGE SCALE GENOMIC DNA]</scope>
    <source>
        <strain evidence="9 10">DSM 108706</strain>
    </source>
</reference>
<keyword evidence="10" id="KW-1185">Reference proteome</keyword>
<keyword evidence="1 7" id="KW-1003">Cell membrane</keyword>
<dbReference type="SMART" id="SM00962">
    <property type="entry name" value="SRP54"/>
    <property type="match status" value="1"/>
</dbReference>
<feature type="binding site" evidence="7">
    <location>
        <begin position="249"/>
        <end position="252"/>
    </location>
    <ligand>
        <name>GTP</name>
        <dbReference type="ChEBI" id="CHEBI:37565"/>
    </ligand>
</feature>
<evidence type="ECO:0000256" key="4">
    <source>
        <dbReference type="ARBA" id="ARBA00023134"/>
    </source>
</evidence>
<dbReference type="HAMAP" id="MF_00920">
    <property type="entry name" value="FtsY"/>
    <property type="match status" value="1"/>
</dbReference>
<comment type="caution">
    <text evidence="9">The sequence shown here is derived from an EMBL/GenBank/DDBJ whole genome shotgun (WGS) entry which is preliminary data.</text>
</comment>
<evidence type="ECO:0000256" key="2">
    <source>
        <dbReference type="ARBA" id="ARBA00022741"/>
    </source>
</evidence>
<dbReference type="RefSeq" id="WP_226384872.1">
    <property type="nucleotide sequence ID" value="NZ_JADCKA010000003.1"/>
</dbReference>
<feature type="domain" description="SRP54-type proteins GTP-binding" evidence="8">
    <location>
        <begin position="270"/>
        <end position="283"/>
    </location>
</feature>
<dbReference type="InterPro" id="IPR004390">
    <property type="entry name" value="SR_rcpt_FtsY"/>
</dbReference>
<keyword evidence="3 7" id="KW-0378">Hydrolase</keyword>
<keyword evidence="5 7" id="KW-0472">Membrane</keyword>
<proteinExistence type="inferred from homology"/>
<dbReference type="PANTHER" id="PTHR43134">
    <property type="entry name" value="SIGNAL RECOGNITION PARTICLE RECEPTOR SUBUNIT ALPHA"/>
    <property type="match status" value="1"/>
</dbReference>
<evidence type="ECO:0000256" key="5">
    <source>
        <dbReference type="ARBA" id="ARBA00023136"/>
    </source>
</evidence>
<evidence type="ECO:0000256" key="7">
    <source>
        <dbReference type="HAMAP-Rule" id="MF_00920"/>
    </source>
</evidence>
<evidence type="ECO:0000256" key="1">
    <source>
        <dbReference type="ARBA" id="ARBA00022475"/>
    </source>
</evidence>
<evidence type="ECO:0000259" key="8">
    <source>
        <dbReference type="PROSITE" id="PS00300"/>
    </source>
</evidence>
<accession>A0ABR9QWR6</accession>
<comment type="subunit">
    <text evidence="7">Part of the signal recognition particle protein translocation system, which is composed of SRP and FtsY.</text>
</comment>
<dbReference type="Pfam" id="PF00448">
    <property type="entry name" value="SRP54"/>
    <property type="match status" value="1"/>
</dbReference>
<comment type="function">
    <text evidence="7">Involved in targeting and insertion of nascent membrane proteins into the cytoplasmic membrane. Acts as a receptor for the complex formed by the signal recognition particle (SRP) and the ribosome-nascent chain (RNC).</text>
</comment>
<keyword evidence="7" id="KW-0675">Receptor</keyword>
<evidence type="ECO:0000313" key="10">
    <source>
        <dbReference type="Proteomes" id="UP001516588"/>
    </source>
</evidence>
<evidence type="ECO:0000256" key="6">
    <source>
        <dbReference type="ARBA" id="ARBA00048027"/>
    </source>
</evidence>
<dbReference type="InterPro" id="IPR000897">
    <property type="entry name" value="SRP54_GTPase_dom"/>
</dbReference>
<dbReference type="Pfam" id="PF02881">
    <property type="entry name" value="SRP54_N"/>
    <property type="match status" value="1"/>
</dbReference>
<dbReference type="EMBL" id="JADCKA010000003">
    <property type="protein sequence ID" value="MBE5035202.1"/>
    <property type="molecule type" value="Genomic_DNA"/>
</dbReference>
<dbReference type="EC" id="3.6.5.4" evidence="7"/>
<dbReference type="SMART" id="SM00382">
    <property type="entry name" value="AAA"/>
    <property type="match status" value="1"/>
</dbReference>
<feature type="binding site" evidence="7">
    <location>
        <begin position="103"/>
        <end position="110"/>
    </location>
    <ligand>
        <name>GTP</name>
        <dbReference type="ChEBI" id="CHEBI:37565"/>
    </ligand>
</feature>
<protein>
    <recommendedName>
        <fullName evidence="7">Signal recognition particle receptor FtsY</fullName>
        <shortName evidence="7">SRP receptor</shortName>
        <ecNumber evidence="7">3.6.5.4</ecNumber>
    </recommendedName>
</protein>
<comment type="catalytic activity">
    <reaction evidence="6 7">
        <text>GTP + H2O = GDP + phosphate + H(+)</text>
        <dbReference type="Rhea" id="RHEA:19669"/>
        <dbReference type="ChEBI" id="CHEBI:15377"/>
        <dbReference type="ChEBI" id="CHEBI:15378"/>
        <dbReference type="ChEBI" id="CHEBI:37565"/>
        <dbReference type="ChEBI" id="CHEBI:43474"/>
        <dbReference type="ChEBI" id="CHEBI:58189"/>
        <dbReference type="EC" id="3.6.5.4"/>
    </reaction>
</comment>
<keyword evidence="4 7" id="KW-0342">GTP-binding</keyword>
<evidence type="ECO:0000313" key="9">
    <source>
        <dbReference type="EMBL" id="MBE5035202.1"/>
    </source>
</evidence>
<dbReference type="NCBIfam" id="TIGR00064">
    <property type="entry name" value="ftsY"/>
    <property type="match status" value="1"/>
</dbReference>
<comment type="subcellular location">
    <subcellularLocation>
        <location evidence="7">Cell membrane</location>
        <topology evidence="7">Peripheral membrane protein</topology>
        <orientation evidence="7">Cytoplasmic side</orientation>
    </subcellularLocation>
    <subcellularLocation>
        <location evidence="7">Cytoplasm</location>
    </subcellularLocation>
</comment>
<dbReference type="InterPro" id="IPR003593">
    <property type="entry name" value="AAA+_ATPase"/>
</dbReference>
<keyword evidence="7" id="KW-0963">Cytoplasm</keyword>
<dbReference type="InterPro" id="IPR013822">
    <property type="entry name" value="Signal_recog_particl_SRP54_hlx"/>
</dbReference>
<dbReference type="PROSITE" id="PS00300">
    <property type="entry name" value="SRP54"/>
    <property type="match status" value="1"/>
</dbReference>
<dbReference type="SMART" id="SM00963">
    <property type="entry name" value="SRP54_N"/>
    <property type="match status" value="1"/>
</dbReference>